<name>A0A643C9H6_BALPH</name>
<feature type="compositionally biased region" description="Polar residues" evidence="1">
    <location>
        <begin position="31"/>
        <end position="61"/>
    </location>
</feature>
<keyword evidence="2" id="KW-0732">Signal</keyword>
<feature type="compositionally biased region" description="Polar residues" evidence="1">
    <location>
        <begin position="94"/>
        <end position="107"/>
    </location>
</feature>
<comment type="caution">
    <text evidence="3">The sequence shown here is derived from an EMBL/GenBank/DDBJ whole genome shotgun (WGS) entry which is preliminary data.</text>
</comment>
<feature type="chain" id="PRO_5024811963" evidence="2">
    <location>
        <begin position="23"/>
        <end position="119"/>
    </location>
</feature>
<dbReference type="OrthoDB" id="8878267at2759"/>
<proteinExistence type="predicted"/>
<evidence type="ECO:0000256" key="2">
    <source>
        <dbReference type="SAM" id="SignalP"/>
    </source>
</evidence>
<feature type="signal peptide" evidence="2">
    <location>
        <begin position="1"/>
        <end position="22"/>
    </location>
</feature>
<sequence>MDSRRAAALLLRLVTDWGRAEGAGGREEGDQSVTLENCTPGSNTLSGCQGHTETQPESSLPDSAPEEREGSGEGGALEGPTAEDGSLLRFGRNTRGSWSNEGLSSPCRSLAAPQRFGRK</sequence>
<evidence type="ECO:0000256" key="1">
    <source>
        <dbReference type="SAM" id="MobiDB-lite"/>
    </source>
</evidence>
<organism evidence="3 4">
    <name type="scientific">Balaenoptera physalus</name>
    <name type="common">Fin whale</name>
    <name type="synonym">Balaena physalus</name>
    <dbReference type="NCBI Taxonomy" id="9770"/>
    <lineage>
        <taxon>Eukaryota</taxon>
        <taxon>Metazoa</taxon>
        <taxon>Chordata</taxon>
        <taxon>Craniata</taxon>
        <taxon>Vertebrata</taxon>
        <taxon>Euteleostomi</taxon>
        <taxon>Mammalia</taxon>
        <taxon>Eutheria</taxon>
        <taxon>Laurasiatheria</taxon>
        <taxon>Artiodactyla</taxon>
        <taxon>Whippomorpha</taxon>
        <taxon>Cetacea</taxon>
        <taxon>Mysticeti</taxon>
        <taxon>Balaenopteridae</taxon>
        <taxon>Balaenoptera</taxon>
    </lineage>
</organism>
<feature type="region of interest" description="Disordered" evidence="1">
    <location>
        <begin position="17"/>
        <end position="119"/>
    </location>
</feature>
<keyword evidence="4" id="KW-1185">Reference proteome</keyword>
<gene>
    <name evidence="3" type="ORF">E2I00_016271</name>
</gene>
<evidence type="ECO:0000313" key="3">
    <source>
        <dbReference type="EMBL" id="KAB0396851.1"/>
    </source>
</evidence>
<dbReference type="EMBL" id="SGJD01002070">
    <property type="protein sequence ID" value="KAB0396851.1"/>
    <property type="molecule type" value="Genomic_DNA"/>
</dbReference>
<accession>A0A643C9H6</accession>
<dbReference type="InterPro" id="IPR008065">
    <property type="entry name" value="NPFF"/>
</dbReference>
<dbReference type="GO" id="GO:0005184">
    <property type="term" value="F:neuropeptide hormone activity"/>
    <property type="evidence" value="ECO:0007669"/>
    <property type="project" value="InterPro"/>
</dbReference>
<dbReference type="PRINTS" id="PR01682">
    <property type="entry name" value="FMRFAMIDEPEP"/>
</dbReference>
<evidence type="ECO:0000313" key="4">
    <source>
        <dbReference type="Proteomes" id="UP000437017"/>
    </source>
</evidence>
<dbReference type="Proteomes" id="UP000437017">
    <property type="component" value="Unassembled WGS sequence"/>
</dbReference>
<protein>
    <submittedName>
        <fullName evidence="3">Uncharacterized protein</fullName>
    </submittedName>
</protein>
<reference evidence="3 4" key="1">
    <citation type="journal article" date="2019" name="PLoS ONE">
        <title>Genomic analyses reveal an absence of contemporary introgressive admixture between fin whales and blue whales, despite known hybrids.</title>
        <authorList>
            <person name="Westbury M.V."/>
            <person name="Petersen B."/>
            <person name="Lorenzen E.D."/>
        </authorList>
    </citation>
    <scope>NUCLEOTIDE SEQUENCE [LARGE SCALE GENOMIC DNA]</scope>
    <source>
        <strain evidence="3">FinWhale-01</strain>
    </source>
</reference>
<dbReference type="AlphaFoldDB" id="A0A643C9H6"/>